<dbReference type="Proteomes" id="UP000030302">
    <property type="component" value="Chromosome"/>
</dbReference>
<organism evidence="1 2">
    <name type="scientific">Collimonas arenae</name>
    <dbReference type="NCBI Taxonomy" id="279058"/>
    <lineage>
        <taxon>Bacteria</taxon>
        <taxon>Pseudomonadati</taxon>
        <taxon>Pseudomonadota</taxon>
        <taxon>Betaproteobacteria</taxon>
        <taxon>Burkholderiales</taxon>
        <taxon>Oxalobacteraceae</taxon>
        <taxon>Collimonas</taxon>
    </lineage>
</organism>
<evidence type="ECO:0000313" key="1">
    <source>
        <dbReference type="EMBL" id="AIY42106.1"/>
    </source>
</evidence>
<evidence type="ECO:0000313" key="2">
    <source>
        <dbReference type="Proteomes" id="UP000030302"/>
    </source>
</evidence>
<keyword evidence="2" id="KW-1185">Reference proteome</keyword>
<evidence type="ECO:0008006" key="3">
    <source>
        <dbReference type="Google" id="ProtNLM"/>
    </source>
</evidence>
<dbReference type="KEGG" id="care:LT85_2948"/>
<sequence length="409" mass="45276">MIPMCSFAAVPAIAGDLVPTDVIPTPDIITPPPDAVTPYAGYGISYDNNLLRLPDSASAQAMGIGSNLSDITHRYLFGLAVDKSLSQQHLTANVNVAKVDYDRFDQLNHLEKNLAANWNWHAGNQFQGNVGVNYSQGLTPFIDFHLLERNLRTQEDVYADGAWLFHPSWRVRAGVTYSKLWYDLESQRPGDNSKNQEELGLDYLAASGSTIGLQLRHTRADYPTPELDSGVPVFNGYDQNEIKGKVDWLLTGKTTLHFLGGWVSRKQDEFPVRNFSGINTRVSADWSPTGKIDVSVAGWREIGAVDDVSTVYSLNHGASIASAWQYSDKVRLVAQYKYEKRDFSQSAAAGIFSATNPNDALRNMALSVIYNPTLHWRVQLSGVRSTQILNNAPGGYVSNGVMFNTRYSF</sequence>
<dbReference type="STRING" id="279058.LT85_2948"/>
<name>A0A0A1FC33_9BURK</name>
<gene>
    <name evidence="1" type="ORF">LT85_2948</name>
</gene>
<dbReference type="AlphaFoldDB" id="A0A0A1FC33"/>
<dbReference type="HOGENOM" id="CLU_055127_0_0_4"/>
<dbReference type="EMBL" id="CP009962">
    <property type="protein sequence ID" value="AIY42106.1"/>
    <property type="molecule type" value="Genomic_DNA"/>
</dbReference>
<reference evidence="2" key="1">
    <citation type="journal article" date="2014" name="Soil Biol. Biochem.">
        <title>Structure and function of bacterial communities in ageing soils: Insights from the Mendocino ecological staircase.</title>
        <authorList>
            <person name="Uroz S."/>
            <person name="Tech J.J."/>
            <person name="Sawaya N.A."/>
            <person name="Frey-Klett P."/>
            <person name="Leveau J.H.J."/>
        </authorList>
    </citation>
    <scope>NUCLEOTIDE SEQUENCE [LARGE SCALE GENOMIC DNA]</scope>
    <source>
        <strain evidence="2">Cal35</strain>
    </source>
</reference>
<accession>A0A0A1FC33</accession>
<dbReference type="SUPFAM" id="SSF56935">
    <property type="entry name" value="Porins"/>
    <property type="match status" value="2"/>
</dbReference>
<dbReference type="InterPro" id="IPR017465">
    <property type="entry name" value="EpsL_proteobac"/>
</dbReference>
<dbReference type="NCBIfam" id="TIGR03014">
    <property type="entry name" value="EpsL"/>
    <property type="match status" value="1"/>
</dbReference>
<proteinExistence type="predicted"/>
<protein>
    <recommendedName>
        <fullName evidence="3">Exopolysaccharide biosynthesis operon protein EpsL</fullName>
    </recommendedName>
</protein>